<proteinExistence type="predicted"/>
<organism evidence="2 3">
    <name type="scientific">Speluncibacter jeojiensis</name>
    <dbReference type="NCBI Taxonomy" id="2710754"/>
    <lineage>
        <taxon>Bacteria</taxon>
        <taxon>Bacillati</taxon>
        <taxon>Actinomycetota</taxon>
        <taxon>Actinomycetes</taxon>
        <taxon>Mycobacteriales</taxon>
        <taxon>Speluncibacteraceae</taxon>
        <taxon>Speluncibacter</taxon>
    </lineage>
</organism>
<dbReference type="InterPro" id="IPR011047">
    <property type="entry name" value="Quinoprotein_ADH-like_sf"/>
</dbReference>
<accession>A0A9X4RBZ6</accession>
<gene>
    <name evidence="2" type="ORF">NVS88_00450</name>
</gene>
<name>A0A9X4RBZ6_9ACTN</name>
<dbReference type="Proteomes" id="UP001152755">
    <property type="component" value="Unassembled WGS sequence"/>
</dbReference>
<evidence type="ECO:0008006" key="4">
    <source>
        <dbReference type="Google" id="ProtNLM"/>
    </source>
</evidence>
<dbReference type="AlphaFoldDB" id="A0A9X4RBZ6"/>
<reference evidence="2" key="1">
    <citation type="submission" date="2022-08" db="EMBL/GenBank/DDBJ databases">
        <title>Genome analysis of Corynebacteriales strain.</title>
        <authorList>
            <person name="Lee S.D."/>
        </authorList>
    </citation>
    <scope>NUCLEOTIDE SEQUENCE</scope>
    <source>
        <strain evidence="2">D3-21</strain>
    </source>
</reference>
<sequence length="407" mass="42580">MPKPERRTRADLIAAASIVVLVVVLATLVWWRSPERHTSDEVASGPVVPAPAALQVPTAFTEAWSAPSPATALPTVESGAVVTADSGSVVGRDARTGRQIWKYQRDIALCGVVGAWDRAVSVYRDRRGCSEVTALDAATGVRQPQRSSLADHTVQLSTNGTYVVSRGDTRLEVWRSDLVRTLEYGRVDAPVNPDAQPRTGCTLRSDGIGNSRLAVVETCPGEQGDRLTVMSPAPKDPGKPEPYGSTILIGNGQAVRGARILAVSGQLTAVFLPGTTAQIGIFDGDANLISAYPVATPPDGGADVTAAVDDSSMFTFWTGDSTVALNAIDLTPRWTVPGTLGPGTMMAGSLLVPTPGAVAVVDVVTGRENARIPVPRPENVRGPIGLAATGDMLLERRGPELVALKGS</sequence>
<keyword evidence="1" id="KW-0472">Membrane</keyword>
<protein>
    <recommendedName>
        <fullName evidence="4">PQQ-binding-like beta-propeller repeat protein</fullName>
    </recommendedName>
</protein>
<keyword evidence="3" id="KW-1185">Reference proteome</keyword>
<evidence type="ECO:0000313" key="2">
    <source>
        <dbReference type="EMBL" id="MDG3013028.1"/>
    </source>
</evidence>
<evidence type="ECO:0000313" key="3">
    <source>
        <dbReference type="Proteomes" id="UP001152755"/>
    </source>
</evidence>
<feature type="transmembrane region" description="Helical" evidence="1">
    <location>
        <begin position="12"/>
        <end position="31"/>
    </location>
</feature>
<dbReference type="RefSeq" id="WP_277829620.1">
    <property type="nucleotide sequence ID" value="NZ_JAAIVF010000001.1"/>
</dbReference>
<keyword evidence="1" id="KW-0812">Transmembrane</keyword>
<keyword evidence="1" id="KW-1133">Transmembrane helix</keyword>
<comment type="caution">
    <text evidence="2">The sequence shown here is derived from an EMBL/GenBank/DDBJ whole genome shotgun (WGS) entry which is preliminary data.</text>
</comment>
<dbReference type="SUPFAM" id="SSF50998">
    <property type="entry name" value="Quinoprotein alcohol dehydrogenase-like"/>
    <property type="match status" value="1"/>
</dbReference>
<dbReference type="EMBL" id="JANRHA010000001">
    <property type="protein sequence ID" value="MDG3013028.1"/>
    <property type="molecule type" value="Genomic_DNA"/>
</dbReference>
<dbReference type="Gene3D" id="2.140.10.10">
    <property type="entry name" value="Quinoprotein alcohol dehydrogenase-like superfamily"/>
    <property type="match status" value="1"/>
</dbReference>
<evidence type="ECO:0000256" key="1">
    <source>
        <dbReference type="SAM" id="Phobius"/>
    </source>
</evidence>